<dbReference type="AlphaFoldDB" id="A0A0B4HP33"/>
<feature type="region of interest" description="Disordered" evidence="1">
    <location>
        <begin position="532"/>
        <end position="707"/>
    </location>
</feature>
<dbReference type="OrthoDB" id="3021074at2759"/>
<keyword evidence="2" id="KW-0472">Membrane</keyword>
<protein>
    <recommendedName>
        <fullName evidence="5">CoA-transferase family III</fullName>
    </recommendedName>
</protein>
<keyword evidence="2" id="KW-1133">Transmembrane helix</keyword>
<organism evidence="3 4">
    <name type="scientific">Metarhizium guizhouense (strain ARSEF 977)</name>
    <dbReference type="NCBI Taxonomy" id="1276136"/>
    <lineage>
        <taxon>Eukaryota</taxon>
        <taxon>Fungi</taxon>
        <taxon>Dikarya</taxon>
        <taxon>Ascomycota</taxon>
        <taxon>Pezizomycotina</taxon>
        <taxon>Sordariomycetes</taxon>
        <taxon>Hypocreomycetidae</taxon>
        <taxon>Hypocreales</taxon>
        <taxon>Clavicipitaceae</taxon>
        <taxon>Metarhizium</taxon>
    </lineage>
</organism>
<sequence length="707" mass="75526">MPAVSSAQLMSRIASDALATSSYLFARNDSNSTEPGIEVVCAWPVSGQYGPGSRILYYVLIAACVLARKSEWIKNACIAAALLLPAVAALHSIALAAFHQDGAVDMDIYGAFQLCAIGILAAPVTVRLSRTYFYDPGRNTIFLWAGLILSGKFCRRLLSLTVEFYRARSITCSGVYNGIPIPASAEDFPYDEQPQCGMNCTDTTGPQSPMRGGAANNKYVIPAPDKLTFGTATLLSAACCVHAILWLASMMDKILEINFKSRFGFGPNTDLRLDEPIQGTNGATVGKMNRVNETIRLFISVAIVPIFAGAGLAILIIGETNFFSRQVRYENEPMASIGQWGPIVGTGLAIAGSLYLLLAADLEEVGNGTHSVVEECQCKCSHHPLPESGILRPTNQVPSSRDSESMRRAVDHSPPPAVIESFSGIHHPSSTTSSSLHEMDTREGAPSKRHSFATIKHAVTGQTTTASTTGTMEAGSRHRVAEFLTSVGQTLGTATQGSFDLSKFRDGPALDFPEIPGERERNRDLNRVKEIYSQRLQPDGTPAVYASRSRASSFNADGPSGHALDGLRTSRDRSPLPHLSRSASPVASGSGAFRQRASTLPVSEPSSHELHAVASVPTAPSGNRGRHRARRDTLEVPAPVHFNPHRHTSLTEEETMMGTSSSSPYHSLPLSNTSAIASGALCPEPGTRTPDAATPTSSSPLNKHDSS</sequence>
<feature type="transmembrane region" description="Helical" evidence="2">
    <location>
        <begin position="337"/>
        <end position="358"/>
    </location>
</feature>
<feature type="region of interest" description="Disordered" evidence="1">
    <location>
        <begin position="384"/>
        <end position="452"/>
    </location>
</feature>
<dbReference type="EMBL" id="AZNH01000003">
    <property type="protein sequence ID" value="KID91821.1"/>
    <property type="molecule type" value="Genomic_DNA"/>
</dbReference>
<evidence type="ECO:0000256" key="2">
    <source>
        <dbReference type="SAM" id="Phobius"/>
    </source>
</evidence>
<evidence type="ECO:0000313" key="4">
    <source>
        <dbReference type="Proteomes" id="UP000031192"/>
    </source>
</evidence>
<feature type="compositionally biased region" description="Polar residues" evidence="1">
    <location>
        <begin position="596"/>
        <end position="605"/>
    </location>
</feature>
<feature type="compositionally biased region" description="Basic and acidic residues" evidence="1">
    <location>
        <begin position="401"/>
        <end position="411"/>
    </location>
</feature>
<feature type="transmembrane region" description="Helical" evidence="2">
    <location>
        <begin position="76"/>
        <end position="98"/>
    </location>
</feature>
<keyword evidence="2" id="KW-0812">Transmembrane</keyword>
<dbReference type="HOGENOM" id="CLU_020985_1_0_1"/>
<feature type="compositionally biased region" description="Low complexity" evidence="1">
    <location>
        <begin position="656"/>
        <end position="671"/>
    </location>
</feature>
<dbReference type="Proteomes" id="UP000031192">
    <property type="component" value="Unassembled WGS sequence"/>
</dbReference>
<name>A0A0B4HP33_METGA</name>
<feature type="compositionally biased region" description="Basic and acidic residues" evidence="1">
    <location>
        <begin position="437"/>
        <end position="446"/>
    </location>
</feature>
<comment type="caution">
    <text evidence="3">The sequence shown here is derived from an EMBL/GenBank/DDBJ whole genome shotgun (WGS) entry which is preliminary data.</text>
</comment>
<feature type="transmembrane region" description="Helical" evidence="2">
    <location>
        <begin position="297"/>
        <end position="317"/>
    </location>
</feature>
<keyword evidence="4" id="KW-1185">Reference proteome</keyword>
<evidence type="ECO:0000313" key="3">
    <source>
        <dbReference type="EMBL" id="KID91821.1"/>
    </source>
</evidence>
<proteinExistence type="predicted"/>
<feature type="transmembrane region" description="Helical" evidence="2">
    <location>
        <begin position="227"/>
        <end position="248"/>
    </location>
</feature>
<accession>A0A0B4HP33</accession>
<evidence type="ECO:0000256" key="1">
    <source>
        <dbReference type="SAM" id="MobiDB-lite"/>
    </source>
</evidence>
<gene>
    <name evidence="3" type="ORF">MGU_01791</name>
</gene>
<feature type="transmembrane region" description="Helical" evidence="2">
    <location>
        <begin position="110"/>
        <end position="129"/>
    </location>
</feature>
<evidence type="ECO:0008006" key="5">
    <source>
        <dbReference type="Google" id="ProtNLM"/>
    </source>
</evidence>
<reference evidence="3 4" key="1">
    <citation type="journal article" date="2014" name="Proc. Natl. Acad. Sci. U.S.A.">
        <title>Trajectory and genomic determinants of fungal-pathogen speciation and host adaptation.</title>
        <authorList>
            <person name="Hu X."/>
            <person name="Xiao G."/>
            <person name="Zheng P."/>
            <person name="Shang Y."/>
            <person name="Su Y."/>
            <person name="Zhang X."/>
            <person name="Liu X."/>
            <person name="Zhan S."/>
            <person name="St Leger R.J."/>
            <person name="Wang C."/>
        </authorList>
    </citation>
    <scope>NUCLEOTIDE SEQUENCE [LARGE SCALE GENOMIC DNA]</scope>
    <source>
        <strain evidence="3 4">ARSEF 977</strain>
    </source>
</reference>